<feature type="signal peptide" evidence="2">
    <location>
        <begin position="1"/>
        <end position="16"/>
    </location>
</feature>
<dbReference type="Proteomes" id="UP000694416">
    <property type="component" value="Unplaced"/>
</dbReference>
<feature type="chain" id="PRO_5034480785" evidence="2">
    <location>
        <begin position="17"/>
        <end position="117"/>
    </location>
</feature>
<reference evidence="3" key="1">
    <citation type="submission" date="2025-08" db="UniProtKB">
        <authorList>
            <consortium name="Ensembl"/>
        </authorList>
    </citation>
    <scope>IDENTIFICATION</scope>
</reference>
<dbReference type="AlphaFoldDB" id="A0A8C9IRA9"/>
<name>A0A8C9IRA9_9PRIM</name>
<evidence type="ECO:0000256" key="2">
    <source>
        <dbReference type="SAM" id="SignalP"/>
    </source>
</evidence>
<evidence type="ECO:0000313" key="3">
    <source>
        <dbReference type="Ensembl" id="ENSPTEP00000037532.1"/>
    </source>
</evidence>
<proteinExistence type="predicted"/>
<dbReference type="Ensembl" id="ENSPTET00000050752.1">
    <property type="protein sequence ID" value="ENSPTEP00000037532.1"/>
    <property type="gene ID" value="ENSPTEG00000035093.1"/>
</dbReference>
<keyword evidence="1" id="KW-0472">Membrane</keyword>
<evidence type="ECO:0000256" key="1">
    <source>
        <dbReference type="SAM" id="Phobius"/>
    </source>
</evidence>
<reference evidence="3" key="2">
    <citation type="submission" date="2025-09" db="UniProtKB">
        <authorList>
            <consortium name="Ensembl"/>
        </authorList>
    </citation>
    <scope>IDENTIFICATION</scope>
</reference>
<keyword evidence="1" id="KW-0812">Transmembrane</keyword>
<feature type="transmembrane region" description="Helical" evidence="1">
    <location>
        <begin position="20"/>
        <end position="42"/>
    </location>
</feature>
<keyword evidence="1" id="KW-1133">Transmembrane helix</keyword>
<evidence type="ECO:0000313" key="4">
    <source>
        <dbReference type="Proteomes" id="UP000694416"/>
    </source>
</evidence>
<keyword evidence="2" id="KW-0732">Signal</keyword>
<accession>A0A8C9IRA9</accession>
<keyword evidence="4" id="KW-1185">Reference proteome</keyword>
<organism evidence="3 4">
    <name type="scientific">Piliocolobus tephrosceles</name>
    <name type="common">Ugandan red Colobus</name>
    <dbReference type="NCBI Taxonomy" id="591936"/>
    <lineage>
        <taxon>Eukaryota</taxon>
        <taxon>Metazoa</taxon>
        <taxon>Chordata</taxon>
        <taxon>Craniata</taxon>
        <taxon>Vertebrata</taxon>
        <taxon>Euteleostomi</taxon>
        <taxon>Mammalia</taxon>
        <taxon>Eutheria</taxon>
        <taxon>Euarchontoglires</taxon>
        <taxon>Primates</taxon>
        <taxon>Haplorrhini</taxon>
        <taxon>Catarrhini</taxon>
        <taxon>Cercopithecidae</taxon>
        <taxon>Colobinae</taxon>
        <taxon>Piliocolobus</taxon>
    </lineage>
</organism>
<protein>
    <submittedName>
        <fullName evidence="3">Uncharacterized protein</fullName>
    </submittedName>
</protein>
<sequence>MVTLSLSWLGLGPVAASPWLLLLLVGTSWLLARVLAWTYAFYENCCRLRCFRQPPKRNWFWGHLGMVSVAAGRIWGLSMDGLVEGQEWGSGSWILRMGLGLGHQRSEGDRGEPVFLH</sequence>